<dbReference type="AlphaFoldDB" id="A0A2R6XD96"/>
<organism evidence="1 2">
    <name type="scientific">Marchantia polymorpha</name>
    <name type="common">Common liverwort</name>
    <name type="synonym">Marchantia aquatica</name>
    <dbReference type="NCBI Taxonomy" id="3197"/>
    <lineage>
        <taxon>Eukaryota</taxon>
        <taxon>Viridiplantae</taxon>
        <taxon>Streptophyta</taxon>
        <taxon>Embryophyta</taxon>
        <taxon>Marchantiophyta</taxon>
        <taxon>Marchantiopsida</taxon>
        <taxon>Marchantiidae</taxon>
        <taxon>Marchantiales</taxon>
        <taxon>Marchantiaceae</taxon>
        <taxon>Marchantia</taxon>
    </lineage>
</organism>
<reference evidence="2" key="1">
    <citation type="journal article" date="2017" name="Cell">
        <title>Insights into land plant evolution garnered from the Marchantia polymorpha genome.</title>
        <authorList>
            <person name="Bowman J.L."/>
            <person name="Kohchi T."/>
            <person name="Yamato K.T."/>
            <person name="Jenkins J."/>
            <person name="Shu S."/>
            <person name="Ishizaki K."/>
            <person name="Yamaoka S."/>
            <person name="Nishihama R."/>
            <person name="Nakamura Y."/>
            <person name="Berger F."/>
            <person name="Adam C."/>
            <person name="Aki S.S."/>
            <person name="Althoff F."/>
            <person name="Araki T."/>
            <person name="Arteaga-Vazquez M.A."/>
            <person name="Balasubrmanian S."/>
            <person name="Barry K."/>
            <person name="Bauer D."/>
            <person name="Boehm C.R."/>
            <person name="Briginshaw L."/>
            <person name="Caballero-Perez J."/>
            <person name="Catarino B."/>
            <person name="Chen F."/>
            <person name="Chiyoda S."/>
            <person name="Chovatia M."/>
            <person name="Davies K.M."/>
            <person name="Delmans M."/>
            <person name="Demura T."/>
            <person name="Dierschke T."/>
            <person name="Dolan L."/>
            <person name="Dorantes-Acosta A.E."/>
            <person name="Eklund D.M."/>
            <person name="Florent S.N."/>
            <person name="Flores-Sandoval E."/>
            <person name="Fujiyama A."/>
            <person name="Fukuzawa H."/>
            <person name="Galik B."/>
            <person name="Grimanelli D."/>
            <person name="Grimwood J."/>
            <person name="Grossniklaus U."/>
            <person name="Hamada T."/>
            <person name="Haseloff J."/>
            <person name="Hetherington A.J."/>
            <person name="Higo A."/>
            <person name="Hirakawa Y."/>
            <person name="Hundley H.N."/>
            <person name="Ikeda Y."/>
            <person name="Inoue K."/>
            <person name="Inoue S.I."/>
            <person name="Ishida S."/>
            <person name="Jia Q."/>
            <person name="Kakita M."/>
            <person name="Kanazawa T."/>
            <person name="Kawai Y."/>
            <person name="Kawashima T."/>
            <person name="Kennedy M."/>
            <person name="Kinose K."/>
            <person name="Kinoshita T."/>
            <person name="Kohara Y."/>
            <person name="Koide E."/>
            <person name="Komatsu K."/>
            <person name="Kopischke S."/>
            <person name="Kubo M."/>
            <person name="Kyozuka J."/>
            <person name="Lagercrantz U."/>
            <person name="Lin S.S."/>
            <person name="Lindquist E."/>
            <person name="Lipzen A.M."/>
            <person name="Lu C.W."/>
            <person name="De Luna E."/>
            <person name="Martienssen R.A."/>
            <person name="Minamino N."/>
            <person name="Mizutani M."/>
            <person name="Mizutani M."/>
            <person name="Mochizuki N."/>
            <person name="Monte I."/>
            <person name="Mosher R."/>
            <person name="Nagasaki H."/>
            <person name="Nakagami H."/>
            <person name="Naramoto S."/>
            <person name="Nishitani K."/>
            <person name="Ohtani M."/>
            <person name="Okamoto T."/>
            <person name="Okumura M."/>
            <person name="Phillips J."/>
            <person name="Pollak B."/>
            <person name="Reinders A."/>
            <person name="Rovekamp M."/>
            <person name="Sano R."/>
            <person name="Sawa S."/>
            <person name="Schmid M.W."/>
            <person name="Shirakawa M."/>
            <person name="Solano R."/>
            <person name="Spunde A."/>
            <person name="Suetsugu N."/>
            <person name="Sugano S."/>
            <person name="Sugiyama A."/>
            <person name="Sun R."/>
            <person name="Suzuki Y."/>
            <person name="Takenaka M."/>
            <person name="Takezawa D."/>
            <person name="Tomogane H."/>
            <person name="Tsuzuki M."/>
            <person name="Ueda T."/>
            <person name="Umeda M."/>
            <person name="Ward J.M."/>
            <person name="Watanabe Y."/>
            <person name="Yazaki K."/>
            <person name="Yokoyama R."/>
            <person name="Yoshitake Y."/>
            <person name="Yotsui I."/>
            <person name="Zachgo S."/>
            <person name="Schmutz J."/>
        </authorList>
    </citation>
    <scope>NUCLEOTIDE SEQUENCE [LARGE SCALE GENOMIC DNA]</scope>
    <source>
        <strain evidence="2">Tak-1</strain>
    </source>
</reference>
<dbReference type="EMBL" id="KZ772694">
    <property type="protein sequence ID" value="PTQ44019.1"/>
    <property type="molecule type" value="Genomic_DNA"/>
</dbReference>
<protein>
    <submittedName>
        <fullName evidence="1">Uncharacterized protein</fullName>
    </submittedName>
</protein>
<keyword evidence="2" id="KW-1185">Reference proteome</keyword>
<evidence type="ECO:0000313" key="1">
    <source>
        <dbReference type="EMBL" id="PTQ44019.1"/>
    </source>
</evidence>
<dbReference type="Gramene" id="Mp3g04120.1">
    <property type="protein sequence ID" value="Mp3g04120.1.cds1"/>
    <property type="gene ID" value="Mp3g04120"/>
</dbReference>
<evidence type="ECO:0000313" key="2">
    <source>
        <dbReference type="Proteomes" id="UP000244005"/>
    </source>
</evidence>
<dbReference type="Proteomes" id="UP000244005">
    <property type="component" value="Unassembled WGS sequence"/>
</dbReference>
<gene>
    <name evidence="1" type="ORF">MARPO_0022s0119</name>
</gene>
<dbReference type="Gramene" id="Mp3g04120.2">
    <property type="protein sequence ID" value="Mp3g04120.2.cds1"/>
    <property type="gene ID" value="Mp3g04120"/>
</dbReference>
<sequence length="83" mass="9410">MLLFFSLTPSKVWSILDSCLLSTRVFPSSLVPASDKGGRKIGLLTVPNQRLAVAFEPEKLEEQMVPNDWMQVQRRLRLHSVLS</sequence>
<reference evidence="1" key="2">
    <citation type="submission" date="2017-12" db="EMBL/GenBank/DDBJ databases">
        <title>WGS assembly of Marchantia polymorpha.</title>
        <authorList>
            <person name="Bowman J.L."/>
            <person name="Kohchi T."/>
            <person name="Yamato K.T."/>
            <person name="Jenkins J."/>
            <person name="Shu S."/>
            <person name="Ishizaki K."/>
            <person name="Yamaoka S."/>
            <person name="Nishihama R."/>
            <person name="Nakamura Y."/>
            <person name="Berger F."/>
            <person name="Adam C."/>
            <person name="Aki S.S."/>
            <person name="Althoff F."/>
            <person name="Araki T."/>
            <person name="Arteaga-Vazquez M.A."/>
            <person name="Balasubrmanian S."/>
            <person name="Bauer D."/>
            <person name="Boehm C.R."/>
            <person name="Briginshaw L."/>
            <person name="Caballero-Perez J."/>
            <person name="Catarino B."/>
            <person name="Chen F."/>
            <person name="Chiyoda S."/>
            <person name="Chovatia M."/>
            <person name="Davies K.M."/>
            <person name="Delmans M."/>
            <person name="Demura T."/>
            <person name="Dierschke T."/>
            <person name="Dolan L."/>
            <person name="Dorantes-Acosta A.E."/>
            <person name="Eklund D.M."/>
            <person name="Florent S.N."/>
            <person name="Flores-Sandoval E."/>
            <person name="Fujiyama A."/>
            <person name="Fukuzawa H."/>
            <person name="Galik B."/>
            <person name="Grimanelli D."/>
            <person name="Grimwood J."/>
            <person name="Grossniklaus U."/>
            <person name="Hamada T."/>
            <person name="Haseloff J."/>
            <person name="Hetherington A.J."/>
            <person name="Higo A."/>
            <person name="Hirakawa Y."/>
            <person name="Hundley H.N."/>
            <person name="Ikeda Y."/>
            <person name="Inoue K."/>
            <person name="Inoue S."/>
            <person name="Ishida S."/>
            <person name="Jia Q."/>
            <person name="Kakita M."/>
            <person name="Kanazawa T."/>
            <person name="Kawai Y."/>
            <person name="Kawashima T."/>
            <person name="Kennedy M."/>
            <person name="Kinose K."/>
            <person name="Kinoshita T."/>
            <person name="Kohara Y."/>
            <person name="Koide E."/>
            <person name="Komatsu K."/>
            <person name="Kopischke S."/>
            <person name="Kubo M."/>
            <person name="Kyozuka J."/>
            <person name="Lagercrantz U."/>
            <person name="Lin S.S."/>
            <person name="Lindquist E."/>
            <person name="Lipzen A.M."/>
            <person name="Lu C."/>
            <person name="Luna E.D."/>
            <person name="Martienssen R.A."/>
            <person name="Minamino N."/>
            <person name="Mizutani M."/>
            <person name="Mizutani M."/>
            <person name="Mochizuki N."/>
            <person name="Monte I."/>
            <person name="Mosher R."/>
            <person name="Nagasaki H."/>
            <person name="Nakagami H."/>
            <person name="Naramoto S."/>
            <person name="Nishitani K."/>
            <person name="Ohtani M."/>
            <person name="Okamoto T."/>
            <person name="Okumura M."/>
            <person name="Phillips J."/>
            <person name="Pollak B."/>
            <person name="Reinders A."/>
            <person name="Roevekamp M."/>
            <person name="Sano R."/>
            <person name="Sawa S."/>
            <person name="Schmid M.W."/>
            <person name="Shirakawa M."/>
            <person name="Solano R."/>
            <person name="Spunde A."/>
            <person name="Suetsugu N."/>
            <person name="Sugano S."/>
            <person name="Sugiyama A."/>
            <person name="Sun R."/>
            <person name="Suzuki Y."/>
            <person name="Takenaka M."/>
            <person name="Takezawa D."/>
            <person name="Tomogane H."/>
            <person name="Tsuzuki M."/>
            <person name="Ueda T."/>
            <person name="Umeda M."/>
            <person name="Ward J.M."/>
            <person name="Watanabe Y."/>
            <person name="Yazaki K."/>
            <person name="Yokoyama R."/>
            <person name="Yoshitake Y."/>
            <person name="Yotsui I."/>
            <person name="Zachgo S."/>
            <person name="Schmutz J."/>
        </authorList>
    </citation>
    <scope>NUCLEOTIDE SEQUENCE [LARGE SCALE GENOMIC DNA]</scope>
    <source>
        <strain evidence="1">Tak-1</strain>
    </source>
</reference>
<accession>A0A2R6XD96</accession>
<proteinExistence type="predicted"/>
<dbReference type="EMBL" id="KZ772694">
    <property type="protein sequence ID" value="PTQ44020.1"/>
    <property type="molecule type" value="Genomic_DNA"/>
</dbReference>
<name>A0A2R6XD96_MARPO</name>